<comment type="caution">
    <text evidence="1">The sequence shown here is derived from an EMBL/GenBank/DDBJ whole genome shotgun (WGS) entry which is preliminary data.</text>
</comment>
<reference evidence="1 2" key="1">
    <citation type="submission" date="2024-01" db="EMBL/GenBank/DDBJ databases">
        <title>The genomes of 5 underutilized Papilionoideae crops provide insights into root nodulation and disease resistanc.</title>
        <authorList>
            <person name="Jiang F."/>
        </authorList>
    </citation>
    <scope>NUCLEOTIDE SEQUENCE [LARGE SCALE GENOMIC DNA]</scope>
    <source>
        <strain evidence="1">LVBAO_FW01</strain>
        <tissue evidence="1">Leaves</tissue>
    </source>
</reference>
<evidence type="ECO:0000313" key="1">
    <source>
        <dbReference type="EMBL" id="KAK7344689.1"/>
    </source>
</evidence>
<dbReference type="Proteomes" id="UP001367508">
    <property type="component" value="Unassembled WGS sequence"/>
</dbReference>
<protein>
    <submittedName>
        <fullName evidence="1">Uncharacterized protein</fullName>
    </submittedName>
</protein>
<dbReference type="EMBL" id="JAYMYQ010000003">
    <property type="protein sequence ID" value="KAK7344689.1"/>
    <property type="molecule type" value="Genomic_DNA"/>
</dbReference>
<evidence type="ECO:0000313" key="2">
    <source>
        <dbReference type="Proteomes" id="UP001367508"/>
    </source>
</evidence>
<proteinExistence type="predicted"/>
<sequence length="345" mass="38406">MAALERGGREKNQKGSNCILLSESLYWWFWSFLDFLAAQSSYALVDVEASEVHYARLGLTDTTRKASPRIFEALFRLVLGLVQLKKSATEPSIMINWSRTSISLKIVTVYLVIFQAYLLKGHALSALGKTTDPRYTYKKAEETHLNSLGVGSSFLEAGVHLIQLYQDLSKPYKSPGTSKSEDTKSMGTYPSLSCTHTLLHAMGDYKTIRRGISEFKVNVKKGTGPPGRRRRHGGSFGNLSYGEDIESIKTHSKKLEMQSVNDRSLIEELDQLLGQGLEVPSLDPTHAKMRAVREKRGGLQIIKPTFYLEIQVVGLKVSQVLLKMENSIHANVVEVPKITAATVSK</sequence>
<organism evidence="1 2">
    <name type="scientific">Canavalia gladiata</name>
    <name type="common">Sword bean</name>
    <name type="synonym">Dolichos gladiatus</name>
    <dbReference type="NCBI Taxonomy" id="3824"/>
    <lineage>
        <taxon>Eukaryota</taxon>
        <taxon>Viridiplantae</taxon>
        <taxon>Streptophyta</taxon>
        <taxon>Embryophyta</taxon>
        <taxon>Tracheophyta</taxon>
        <taxon>Spermatophyta</taxon>
        <taxon>Magnoliopsida</taxon>
        <taxon>eudicotyledons</taxon>
        <taxon>Gunneridae</taxon>
        <taxon>Pentapetalae</taxon>
        <taxon>rosids</taxon>
        <taxon>fabids</taxon>
        <taxon>Fabales</taxon>
        <taxon>Fabaceae</taxon>
        <taxon>Papilionoideae</taxon>
        <taxon>50 kb inversion clade</taxon>
        <taxon>NPAAA clade</taxon>
        <taxon>indigoferoid/millettioid clade</taxon>
        <taxon>Phaseoleae</taxon>
        <taxon>Canavalia</taxon>
    </lineage>
</organism>
<accession>A0AAN9QQV3</accession>
<name>A0AAN9QQV3_CANGL</name>
<dbReference type="AlphaFoldDB" id="A0AAN9QQV3"/>
<keyword evidence="2" id="KW-1185">Reference proteome</keyword>
<gene>
    <name evidence="1" type="ORF">VNO77_14607</name>
</gene>